<comment type="caution">
    <text evidence="1">The sequence shown here is derived from an EMBL/GenBank/DDBJ whole genome shotgun (WGS) entry which is preliminary data.</text>
</comment>
<reference evidence="1 2" key="1">
    <citation type="journal article" date="2022" name="Genome Biol. Evol.">
        <title>Host diet, physiology and behaviors set the stage for Lachnospiraceae cladogenesis.</title>
        <authorList>
            <person name="Vera-Ponce De Leon A."/>
            <person name="Schneider M."/>
            <person name="Jahnes B.C."/>
            <person name="Sadowski V."/>
            <person name="Camuy-Velez L.A."/>
            <person name="Duan J."/>
            <person name="Sabree Z.L."/>
        </authorList>
    </citation>
    <scope>NUCLEOTIDE SEQUENCE [LARGE SCALE GENOMIC DNA]</scope>
    <source>
        <strain evidence="1 2">PAL113</strain>
    </source>
</reference>
<gene>
    <name evidence="1" type="ORF">NK125_05995</name>
</gene>
<dbReference type="EMBL" id="JAMZFW010000006">
    <property type="protein sequence ID" value="MCP1101967.1"/>
    <property type="molecule type" value="Genomic_DNA"/>
</dbReference>
<organism evidence="1 2">
    <name type="scientific">Aequitasia blattaphilus</name>
    <dbReference type="NCBI Taxonomy" id="2949332"/>
    <lineage>
        <taxon>Bacteria</taxon>
        <taxon>Bacillati</taxon>
        <taxon>Bacillota</taxon>
        <taxon>Clostridia</taxon>
        <taxon>Lachnospirales</taxon>
        <taxon>Lachnospiraceae</taxon>
        <taxon>Aequitasia</taxon>
    </lineage>
</organism>
<protein>
    <submittedName>
        <fullName evidence="1">Uncharacterized protein</fullName>
    </submittedName>
</protein>
<dbReference type="Proteomes" id="UP001523566">
    <property type="component" value="Unassembled WGS sequence"/>
</dbReference>
<evidence type="ECO:0000313" key="2">
    <source>
        <dbReference type="Proteomes" id="UP001523566"/>
    </source>
</evidence>
<evidence type="ECO:0000313" key="1">
    <source>
        <dbReference type="EMBL" id="MCP1101967.1"/>
    </source>
</evidence>
<dbReference type="RefSeq" id="WP_262065755.1">
    <property type="nucleotide sequence ID" value="NZ_JAMXOD010000006.1"/>
</dbReference>
<name>A0ABT1E813_9FIRM</name>
<accession>A0ABT1E813</accession>
<keyword evidence="2" id="KW-1185">Reference proteome</keyword>
<sequence>MRKTKSLWAYIDGEKLVDVVEVALDRNMMLEEVKQLLIAENQGHEVVFKIE</sequence>
<proteinExistence type="predicted"/>